<evidence type="ECO:0000313" key="1">
    <source>
        <dbReference type="EMBL" id="GBO20426.1"/>
    </source>
</evidence>
<organism evidence="2 3">
    <name type="scientific">Araneus ventricosus</name>
    <name type="common">Orbweaver spider</name>
    <name type="synonym">Epeira ventricosa</name>
    <dbReference type="NCBI Taxonomy" id="182803"/>
    <lineage>
        <taxon>Eukaryota</taxon>
        <taxon>Metazoa</taxon>
        <taxon>Ecdysozoa</taxon>
        <taxon>Arthropoda</taxon>
        <taxon>Chelicerata</taxon>
        <taxon>Arachnida</taxon>
        <taxon>Araneae</taxon>
        <taxon>Araneomorphae</taxon>
        <taxon>Entelegynae</taxon>
        <taxon>Araneoidea</taxon>
        <taxon>Araneidae</taxon>
        <taxon>Araneus</taxon>
    </lineage>
</organism>
<feature type="non-terminal residue" evidence="2">
    <location>
        <position position="48"/>
    </location>
</feature>
<accession>A0A4Y2V593</accession>
<name>A0A4Y2V593_ARAVE</name>
<dbReference type="EMBL" id="BGPR01043807">
    <property type="protein sequence ID" value="GBO20455.1"/>
    <property type="molecule type" value="Genomic_DNA"/>
</dbReference>
<proteinExistence type="predicted"/>
<evidence type="ECO:0000313" key="3">
    <source>
        <dbReference type="Proteomes" id="UP000499080"/>
    </source>
</evidence>
<evidence type="ECO:0000313" key="2">
    <source>
        <dbReference type="EMBL" id="GBO20455.1"/>
    </source>
</evidence>
<gene>
    <name evidence="2" type="ORF">AVEN_12187_1</name>
    <name evidence="1" type="ORF">AVEN_129040_1</name>
</gene>
<protein>
    <submittedName>
        <fullName evidence="2">Uncharacterized protein</fullName>
    </submittedName>
</protein>
<dbReference type="EMBL" id="BGPR01043775">
    <property type="protein sequence ID" value="GBO20426.1"/>
    <property type="molecule type" value="Genomic_DNA"/>
</dbReference>
<reference evidence="2 3" key="1">
    <citation type="journal article" date="2019" name="Sci. Rep.">
        <title>Orb-weaving spider Araneus ventricosus genome elucidates the spidroin gene catalogue.</title>
        <authorList>
            <person name="Kono N."/>
            <person name="Nakamura H."/>
            <person name="Ohtoshi R."/>
            <person name="Moran D.A.P."/>
            <person name="Shinohara A."/>
            <person name="Yoshida Y."/>
            <person name="Fujiwara M."/>
            <person name="Mori M."/>
            <person name="Tomita M."/>
            <person name="Arakawa K."/>
        </authorList>
    </citation>
    <scope>NUCLEOTIDE SEQUENCE [LARGE SCALE GENOMIC DNA]</scope>
</reference>
<sequence length="48" mass="5861">MNTEEEFFKYQKIDFKANHYFALINWQRVGPFEPPLLINVPFKEIEPM</sequence>
<dbReference type="AlphaFoldDB" id="A0A4Y2V593"/>
<dbReference type="Proteomes" id="UP000499080">
    <property type="component" value="Unassembled WGS sequence"/>
</dbReference>
<comment type="caution">
    <text evidence="2">The sequence shown here is derived from an EMBL/GenBank/DDBJ whole genome shotgun (WGS) entry which is preliminary data.</text>
</comment>
<keyword evidence="3" id="KW-1185">Reference proteome</keyword>